<feature type="domain" description="DUF6533" evidence="3">
    <location>
        <begin position="21"/>
        <end position="65"/>
    </location>
</feature>
<evidence type="ECO:0000256" key="2">
    <source>
        <dbReference type="SAM" id="Phobius"/>
    </source>
</evidence>
<dbReference type="AlphaFoldDB" id="A0A4S4MV36"/>
<dbReference type="Proteomes" id="UP000308730">
    <property type="component" value="Unassembled WGS sequence"/>
</dbReference>
<evidence type="ECO:0000313" key="4">
    <source>
        <dbReference type="EMBL" id="THH27200.1"/>
    </source>
</evidence>
<gene>
    <name evidence="4" type="ORF">EUX98_g6988</name>
</gene>
<proteinExistence type="predicted"/>
<keyword evidence="5" id="KW-1185">Reference proteome</keyword>
<keyword evidence="2" id="KW-0472">Membrane</keyword>
<reference evidence="4 5" key="1">
    <citation type="submission" date="2019-02" db="EMBL/GenBank/DDBJ databases">
        <title>Genome sequencing of the rare red list fungi Antrodiella citrinella (Flaviporus citrinellus).</title>
        <authorList>
            <person name="Buettner E."/>
            <person name="Kellner H."/>
        </authorList>
    </citation>
    <scope>NUCLEOTIDE SEQUENCE [LARGE SCALE GENOMIC DNA]</scope>
    <source>
        <strain evidence="4 5">DSM 108506</strain>
    </source>
</reference>
<dbReference type="Pfam" id="PF20151">
    <property type="entry name" value="DUF6533"/>
    <property type="match status" value="1"/>
</dbReference>
<comment type="caution">
    <text evidence="4">The sequence shown here is derived from an EMBL/GenBank/DDBJ whole genome shotgun (WGS) entry which is preliminary data.</text>
</comment>
<feature type="transmembrane region" description="Helical" evidence="2">
    <location>
        <begin position="86"/>
        <end position="106"/>
    </location>
</feature>
<name>A0A4S4MV36_9APHY</name>
<organism evidence="4 5">
    <name type="scientific">Antrodiella citrinella</name>
    <dbReference type="NCBI Taxonomy" id="2447956"/>
    <lineage>
        <taxon>Eukaryota</taxon>
        <taxon>Fungi</taxon>
        <taxon>Dikarya</taxon>
        <taxon>Basidiomycota</taxon>
        <taxon>Agaricomycotina</taxon>
        <taxon>Agaricomycetes</taxon>
        <taxon>Polyporales</taxon>
        <taxon>Steccherinaceae</taxon>
        <taxon>Antrodiella</taxon>
    </lineage>
</organism>
<dbReference type="EMBL" id="SGPM01000271">
    <property type="protein sequence ID" value="THH27200.1"/>
    <property type="molecule type" value="Genomic_DNA"/>
</dbReference>
<feature type="transmembrane region" description="Helical" evidence="2">
    <location>
        <begin position="166"/>
        <end position="189"/>
    </location>
</feature>
<keyword evidence="2" id="KW-0812">Transmembrane</keyword>
<feature type="compositionally biased region" description="Polar residues" evidence="1">
    <location>
        <begin position="347"/>
        <end position="356"/>
    </location>
</feature>
<evidence type="ECO:0000259" key="3">
    <source>
        <dbReference type="Pfam" id="PF20151"/>
    </source>
</evidence>
<evidence type="ECO:0000256" key="1">
    <source>
        <dbReference type="SAM" id="MobiDB-lite"/>
    </source>
</evidence>
<feature type="transmembrane region" description="Helical" evidence="2">
    <location>
        <begin position="118"/>
        <end position="140"/>
    </location>
</feature>
<accession>A0A4S4MV36</accession>
<feature type="transmembrane region" description="Helical" evidence="2">
    <location>
        <begin position="209"/>
        <end position="231"/>
    </location>
</feature>
<dbReference type="OrthoDB" id="3350812at2759"/>
<dbReference type="InterPro" id="IPR045340">
    <property type="entry name" value="DUF6533"/>
</dbReference>
<protein>
    <recommendedName>
        <fullName evidence="3">DUF6533 domain-containing protein</fullName>
    </recommendedName>
</protein>
<feature type="region of interest" description="Disordered" evidence="1">
    <location>
        <begin position="329"/>
        <end position="356"/>
    </location>
</feature>
<sequence length="356" mass="40026">MADAATAAFLDAAKSKQVVTYLDLVAAAVLAYDYILNIGDEAQYIWFSPFSLGKSLYFLTRYPVIVDTSLVLYHQFAVLHPGQCDVLFKVIGYLLGVGTLIAESILVMRTWVIWNRSVYIGSALIIGLIVCWIPVFYFLAQSLNSLVFADPPIRTPGCFLHSQKNILFVVFLIITGFESVILVLTLIRFTPHWRRKKTALIETIYRDGLFNYVYLCILSVCNVVVLLTAPVSKWLISHQSPFSDQKYVQRGYSTLLSALQRVMHSILSSRVLLNLRQAAAGPTLMDSIDIDATHNEVVFQPWVSVFPPLGQGTGEDSVALRNMRSGTFRRHEADEEEEEESIRRVSYPSSGRTVNK</sequence>
<keyword evidence="2" id="KW-1133">Transmembrane helix</keyword>
<evidence type="ECO:0000313" key="5">
    <source>
        <dbReference type="Proteomes" id="UP000308730"/>
    </source>
</evidence>